<dbReference type="EMBL" id="JBHSMK010000005">
    <property type="protein sequence ID" value="MFC5436773.1"/>
    <property type="molecule type" value="Genomic_DNA"/>
</dbReference>
<feature type="domain" description="Alpha-L-glutamate ligase-related protein ATP-grasp" evidence="1">
    <location>
        <begin position="206"/>
        <end position="352"/>
    </location>
</feature>
<protein>
    <submittedName>
        <fullName evidence="2">Sugar-transfer associated ATP-grasp domain-containing protein</fullName>
    </submittedName>
</protein>
<evidence type="ECO:0000259" key="1">
    <source>
        <dbReference type="Pfam" id="PF14397"/>
    </source>
</evidence>
<sequence length="373" mass="41549">MPRQPGVTAIPPRSAAMSLSAESLKNVTTAAGSRVYSELRQVSSNYRARSVLRSIESQQGPTDRKLFRLANEYSQEVLGSAKYAPWMHVYTAISGGFKEGWIPDNYYGLVVEPLKSGGAAKVVNLKSFTNRILHTEALPDLAYVIDGIYYDRDFKPISETNLIELLFAQDGRVFFKSDNSCQGRDVVIMTREDFPRAGHDRLVDGVFQAPIKQHEFFAAISAGSTATVRITTARELDGTVAVKAAYLRVGRAADEIVRCRSHVRVAADIRTGALNDTAYLHNWRRTEEHPDTQFRFAGHAIPHFSAAAELCRSLHASCPHMPCVGWDVCIDQDNQTKIMEWNARYNDIKFSEATAGPCFRGLGWESLWKRAAA</sequence>
<name>A0ABW0JL25_9GAMM</name>
<organism evidence="2 3">
    <name type="scientific">Rhodanobacter umsongensis</name>
    <dbReference type="NCBI Taxonomy" id="633153"/>
    <lineage>
        <taxon>Bacteria</taxon>
        <taxon>Pseudomonadati</taxon>
        <taxon>Pseudomonadota</taxon>
        <taxon>Gammaproteobacteria</taxon>
        <taxon>Lysobacterales</taxon>
        <taxon>Rhodanobacteraceae</taxon>
        <taxon>Rhodanobacter</taxon>
    </lineage>
</organism>
<gene>
    <name evidence="2" type="ORF">ACFPME_09420</name>
</gene>
<keyword evidence="3" id="KW-1185">Reference proteome</keyword>
<reference evidence="3" key="1">
    <citation type="journal article" date="2019" name="Int. J. Syst. Evol. Microbiol.">
        <title>The Global Catalogue of Microorganisms (GCM) 10K type strain sequencing project: providing services to taxonomists for standard genome sequencing and annotation.</title>
        <authorList>
            <consortium name="The Broad Institute Genomics Platform"/>
            <consortium name="The Broad Institute Genome Sequencing Center for Infectious Disease"/>
            <person name="Wu L."/>
            <person name="Ma J."/>
        </authorList>
    </citation>
    <scope>NUCLEOTIDE SEQUENCE [LARGE SCALE GENOMIC DNA]</scope>
    <source>
        <strain evidence="3">JCM 17130</strain>
    </source>
</reference>
<dbReference type="Pfam" id="PF14397">
    <property type="entry name" value="ATPgrasp_ST"/>
    <property type="match status" value="1"/>
</dbReference>
<dbReference type="RefSeq" id="WP_377304518.1">
    <property type="nucleotide sequence ID" value="NZ_JBHSMK010000005.1"/>
</dbReference>
<dbReference type="Proteomes" id="UP001596013">
    <property type="component" value="Unassembled WGS sequence"/>
</dbReference>
<accession>A0ABW0JL25</accession>
<proteinExistence type="predicted"/>
<evidence type="ECO:0000313" key="2">
    <source>
        <dbReference type="EMBL" id="MFC5436773.1"/>
    </source>
</evidence>
<comment type="caution">
    <text evidence="2">The sequence shown here is derived from an EMBL/GenBank/DDBJ whole genome shotgun (WGS) entry which is preliminary data.</text>
</comment>
<dbReference type="InterPro" id="IPR039523">
    <property type="entry name" value="RimK-rel_E_lig_ATP-grasp"/>
</dbReference>
<evidence type="ECO:0000313" key="3">
    <source>
        <dbReference type="Proteomes" id="UP001596013"/>
    </source>
</evidence>